<comment type="caution">
    <text evidence="12">The sequence shown here is derived from an EMBL/GenBank/DDBJ whole genome shotgun (WGS) entry which is preliminary data.</text>
</comment>
<dbReference type="PANTHER" id="PTHR23073">
    <property type="entry name" value="26S PROTEASOME REGULATORY SUBUNIT"/>
    <property type="match status" value="1"/>
</dbReference>
<protein>
    <recommendedName>
        <fullName evidence="9">Proteasome-activating nucleotidase</fullName>
        <shortName evidence="9">PAN</shortName>
    </recommendedName>
    <alternativeName>
        <fullName evidence="9">Proteasomal ATPase</fullName>
    </alternativeName>
    <alternativeName>
        <fullName evidence="9">Proteasome regulatory ATPase</fullName>
    </alternativeName>
    <alternativeName>
        <fullName evidence="9">Proteasome regulatory particle</fullName>
    </alternativeName>
</protein>
<dbReference type="FunFam" id="3.40.50.300:FF:000030">
    <property type="entry name" value="26S protease regulatory subunit 8"/>
    <property type="match status" value="1"/>
</dbReference>
<dbReference type="Pfam" id="PF17862">
    <property type="entry name" value="AAA_lid_3"/>
    <property type="match status" value="1"/>
</dbReference>
<evidence type="ECO:0000259" key="11">
    <source>
        <dbReference type="SMART" id="SM00382"/>
    </source>
</evidence>
<dbReference type="InterPro" id="IPR027417">
    <property type="entry name" value="P-loop_NTPase"/>
</dbReference>
<dbReference type="GO" id="GO:0005737">
    <property type="term" value="C:cytoplasm"/>
    <property type="evidence" value="ECO:0007669"/>
    <property type="project" value="UniProtKB-SubCell"/>
</dbReference>
<name>A0A832T5I9_9EURY</name>
<keyword evidence="3 9" id="KW-0963">Cytoplasm</keyword>
<evidence type="ECO:0000256" key="3">
    <source>
        <dbReference type="ARBA" id="ARBA00022490"/>
    </source>
</evidence>
<evidence type="ECO:0000256" key="2">
    <source>
        <dbReference type="ARBA" id="ARBA00006914"/>
    </source>
</evidence>
<keyword evidence="7 9" id="KW-0175">Coiled coil</keyword>
<dbReference type="InterPro" id="IPR023501">
    <property type="entry name" value="Nucleotidase_PAN"/>
</dbReference>
<dbReference type="SUPFAM" id="SSF52540">
    <property type="entry name" value="P-loop containing nucleoside triphosphate hydrolases"/>
    <property type="match status" value="1"/>
</dbReference>
<dbReference type="InterPro" id="IPR012340">
    <property type="entry name" value="NA-bd_OB-fold"/>
</dbReference>
<evidence type="ECO:0000256" key="1">
    <source>
        <dbReference type="ARBA" id="ARBA00004496"/>
    </source>
</evidence>
<accession>A0A832T5I9</accession>
<organism evidence="12 13">
    <name type="scientific">Methanopyrus kandleri</name>
    <dbReference type="NCBI Taxonomy" id="2320"/>
    <lineage>
        <taxon>Archaea</taxon>
        <taxon>Methanobacteriati</taxon>
        <taxon>Methanobacteriota</taxon>
        <taxon>Methanomada group</taxon>
        <taxon>Methanopyri</taxon>
        <taxon>Methanopyrales</taxon>
        <taxon>Methanopyraceae</taxon>
        <taxon>Methanopyrus</taxon>
    </lineage>
</organism>
<comment type="subunit">
    <text evidence="9">Homohexamer. The hexameric complex has a two-ring architecture resembling a top hat that caps the 20S proteasome core at one or both ends. Upon ATP-binding, the C-terminus of PAN interacts with the alpha-rings of the proteasome core by binding to the intersubunit pockets.</text>
</comment>
<dbReference type="InterPro" id="IPR003959">
    <property type="entry name" value="ATPase_AAA_core"/>
</dbReference>
<evidence type="ECO:0000313" key="13">
    <source>
        <dbReference type="Proteomes" id="UP000619545"/>
    </source>
</evidence>
<evidence type="ECO:0000256" key="7">
    <source>
        <dbReference type="ARBA" id="ARBA00023054"/>
    </source>
</evidence>
<dbReference type="FunFam" id="1.10.8.60:FF:000006">
    <property type="entry name" value="26S protease regulatory subunit 8"/>
    <property type="match status" value="1"/>
</dbReference>
<dbReference type="GO" id="GO:0010498">
    <property type="term" value="P:proteasomal protein catabolic process"/>
    <property type="evidence" value="ECO:0007669"/>
    <property type="project" value="UniProtKB-UniRule"/>
</dbReference>
<dbReference type="EMBL" id="DUJS01000002">
    <property type="protein sequence ID" value="HII69894.1"/>
    <property type="molecule type" value="Genomic_DNA"/>
</dbReference>
<dbReference type="CDD" id="cd19502">
    <property type="entry name" value="RecA-like_PAN_like"/>
    <property type="match status" value="1"/>
</dbReference>
<dbReference type="HAMAP" id="MF_00553">
    <property type="entry name" value="PAN"/>
    <property type="match status" value="1"/>
</dbReference>
<dbReference type="GeneID" id="1476979"/>
<evidence type="ECO:0000256" key="4">
    <source>
        <dbReference type="ARBA" id="ARBA00022741"/>
    </source>
</evidence>
<dbReference type="NCBIfam" id="NF003069">
    <property type="entry name" value="PRK03992.1"/>
    <property type="match status" value="1"/>
</dbReference>
<sequence>MEELLKEYFKRLEELERKLRAHEEKLRIEARRRKTLEKELEMERDEKAELREELRRKEVMIEKLRSDLQRMKKPPLIVGTVEEILDDGRVIVKSSTGPKFVSNVSPTVDRNELEPGANVALNQQSMAVVDVLPSEKDSRVLAMEVDESPDVSYDDIGGLDEQIREIREVVEKPLKEPELFEKVGVEPPKGVLLYGPPGTGKTLLAKAVANHADATFIRLAAPELVQKFIGEGARLVRELFELAREKAPSIIFIDEIDAIGARRMRDATSGDREVQRTLTQLLAEMDGFDPLDDIKVIAATNRKDILDPALLRPGRFDRHIKIPLPDEEGRYEIFKIHTRDMNLAEDVDLQKLAKITEGASGADIKAICTEAGMMAIREDRDIVTMDDFLKAVDRVMGKKEEESGEFKRAYH</sequence>
<evidence type="ECO:0000256" key="9">
    <source>
        <dbReference type="HAMAP-Rule" id="MF_00553"/>
    </source>
</evidence>
<dbReference type="GO" id="GO:0022623">
    <property type="term" value="C:proteasome-activating nucleotidase complex"/>
    <property type="evidence" value="ECO:0007669"/>
    <property type="project" value="UniProtKB-UniRule"/>
</dbReference>
<proteinExistence type="inferred from homology"/>
<dbReference type="InterPro" id="IPR003960">
    <property type="entry name" value="ATPase_AAA_CS"/>
</dbReference>
<dbReference type="Proteomes" id="UP000619545">
    <property type="component" value="Unassembled WGS sequence"/>
</dbReference>
<keyword evidence="5 9" id="KW-0067">ATP-binding</keyword>
<evidence type="ECO:0000256" key="10">
    <source>
        <dbReference type="RuleBase" id="RU003651"/>
    </source>
</evidence>
<reference evidence="12" key="1">
    <citation type="journal article" date="2020" name="bioRxiv">
        <title>A rank-normalized archaeal taxonomy based on genome phylogeny resolves widespread incomplete and uneven classifications.</title>
        <authorList>
            <person name="Rinke C."/>
            <person name="Chuvochina M."/>
            <person name="Mussig A.J."/>
            <person name="Chaumeil P.-A."/>
            <person name="Waite D.W."/>
            <person name="Whitman W.B."/>
            <person name="Parks D.H."/>
            <person name="Hugenholtz P."/>
        </authorList>
    </citation>
    <scope>NUCLEOTIDE SEQUENCE</scope>
    <source>
        <strain evidence="12">UBA8853</strain>
    </source>
</reference>
<dbReference type="GO" id="GO:0016887">
    <property type="term" value="F:ATP hydrolysis activity"/>
    <property type="evidence" value="ECO:0007669"/>
    <property type="project" value="UniProtKB-UniRule"/>
</dbReference>
<dbReference type="Pfam" id="PF16450">
    <property type="entry name" value="Prot_ATP_ID_OB_C"/>
    <property type="match status" value="1"/>
</dbReference>
<comment type="subcellular location">
    <subcellularLocation>
        <location evidence="1 9">Cytoplasm</location>
    </subcellularLocation>
</comment>
<dbReference type="Gene3D" id="3.40.50.300">
    <property type="entry name" value="P-loop containing nucleotide triphosphate hydrolases"/>
    <property type="match status" value="1"/>
</dbReference>
<keyword evidence="8 9" id="KW-0143">Chaperone</keyword>
<dbReference type="GO" id="GO:0005524">
    <property type="term" value="F:ATP binding"/>
    <property type="evidence" value="ECO:0007669"/>
    <property type="project" value="UniProtKB-UniRule"/>
</dbReference>
<gene>
    <name evidence="9" type="primary">pan</name>
    <name evidence="12" type="ORF">HA336_01510</name>
</gene>
<dbReference type="InterPro" id="IPR041569">
    <property type="entry name" value="AAA_lid_3"/>
</dbReference>
<dbReference type="PROSITE" id="PS00674">
    <property type="entry name" value="AAA"/>
    <property type="match status" value="1"/>
</dbReference>
<feature type="binding site" evidence="9">
    <location>
        <begin position="198"/>
        <end position="203"/>
    </location>
    <ligand>
        <name>ATP</name>
        <dbReference type="ChEBI" id="CHEBI:30616"/>
    </ligand>
</feature>
<dbReference type="Pfam" id="PF00004">
    <property type="entry name" value="AAA"/>
    <property type="match status" value="1"/>
</dbReference>
<evidence type="ECO:0000256" key="8">
    <source>
        <dbReference type="ARBA" id="ARBA00023186"/>
    </source>
</evidence>
<comment type="function">
    <text evidence="9">ATPase which is responsible for recognizing, binding, unfolding and translocation of substrate proteins into the archaeal 20S proteasome core particle. Is essential for opening the gate of the 20S proteasome via an interaction with its C-terminus, thereby allowing substrate entry and access to the site of proteolysis. Thus, the C-termini of the proteasomal ATPase function like a 'key in a lock' to induce gate opening and therefore regulate proteolysis. Unfolding activity requires energy from ATP hydrolysis, whereas ATP binding alone promotes ATPase-20S proteasome association which triggers gate opening, and supports translocation of unfolded substrates.</text>
</comment>
<feature type="binding site" evidence="9">
    <location>
        <position position="337"/>
    </location>
    <ligand>
        <name>ATP</name>
        <dbReference type="ChEBI" id="CHEBI:30616"/>
    </ligand>
</feature>
<dbReference type="AlphaFoldDB" id="A0A832T5I9"/>
<evidence type="ECO:0000256" key="6">
    <source>
        <dbReference type="ARBA" id="ARBA00022942"/>
    </source>
</evidence>
<dbReference type="GO" id="GO:0043335">
    <property type="term" value="P:protein unfolding"/>
    <property type="evidence" value="ECO:0007669"/>
    <property type="project" value="UniProtKB-UniRule"/>
</dbReference>
<dbReference type="Gene3D" id="2.40.50.140">
    <property type="entry name" value="Nucleic acid-binding proteins"/>
    <property type="match status" value="1"/>
</dbReference>
<dbReference type="InterPro" id="IPR032501">
    <property type="entry name" value="Prot_ATP_ID_OB_2nd"/>
</dbReference>
<comment type="domain">
    <text evidence="9">Consists of three main regions, an N-terminal coiled-coil domain that may assist in substrate recognition, an interdomain involved in PAN hexamerization, and a C-terminal ATPase domain of the AAA type.</text>
</comment>
<dbReference type="InterPro" id="IPR003593">
    <property type="entry name" value="AAA+_ATPase"/>
</dbReference>
<keyword evidence="4 9" id="KW-0547">Nucleotide-binding</keyword>
<dbReference type="NCBIfam" id="TIGR01242">
    <property type="entry name" value="proteasome-activating nucleotidase"/>
    <property type="match status" value="1"/>
</dbReference>
<keyword evidence="6 9" id="KW-0647">Proteasome</keyword>
<dbReference type="Gene3D" id="1.10.8.60">
    <property type="match status" value="1"/>
</dbReference>
<feature type="domain" description="AAA+ ATPase" evidence="11">
    <location>
        <begin position="187"/>
        <end position="326"/>
    </location>
</feature>
<dbReference type="SMART" id="SM00382">
    <property type="entry name" value="AAA"/>
    <property type="match status" value="1"/>
</dbReference>
<evidence type="ECO:0000313" key="12">
    <source>
        <dbReference type="EMBL" id="HII69894.1"/>
    </source>
</evidence>
<feature type="coiled-coil region" evidence="9">
    <location>
        <begin position="5"/>
        <end position="67"/>
    </location>
</feature>
<dbReference type="InterPro" id="IPR050221">
    <property type="entry name" value="26S_Proteasome_ATPase"/>
</dbReference>
<comment type="similarity">
    <text evidence="2 9 10">Belongs to the AAA ATPase family.</text>
</comment>
<dbReference type="RefSeq" id="WP_148679947.1">
    <property type="nucleotide sequence ID" value="NZ_DUJS01000002.1"/>
</dbReference>
<evidence type="ECO:0000256" key="5">
    <source>
        <dbReference type="ARBA" id="ARBA00022840"/>
    </source>
</evidence>